<keyword evidence="4" id="KW-0633">Potassium transport</keyword>
<feature type="transmembrane region" description="Helical" evidence="13">
    <location>
        <begin position="217"/>
        <end position="238"/>
    </location>
</feature>
<keyword evidence="11 13" id="KW-0472">Membrane</keyword>
<evidence type="ECO:0000313" key="16">
    <source>
        <dbReference type="EMBL" id="CAL1592602.1"/>
    </source>
</evidence>
<evidence type="ECO:0000256" key="11">
    <source>
        <dbReference type="ARBA" id="ARBA00023136"/>
    </source>
</evidence>
<dbReference type="Gene3D" id="1.20.120.350">
    <property type="entry name" value="Voltage-gated potassium channels. Chain C"/>
    <property type="match status" value="1"/>
</dbReference>
<feature type="transmembrane region" description="Helical" evidence="13">
    <location>
        <begin position="290"/>
        <end position="309"/>
    </location>
</feature>
<dbReference type="GO" id="GO:0001508">
    <property type="term" value="P:action potential"/>
    <property type="evidence" value="ECO:0007669"/>
    <property type="project" value="TreeGrafter"/>
</dbReference>
<reference evidence="16 17" key="1">
    <citation type="submission" date="2024-04" db="EMBL/GenBank/DDBJ databases">
        <authorList>
            <person name="Waldvogel A.-M."/>
            <person name="Schoenle A."/>
        </authorList>
    </citation>
    <scope>NUCLEOTIDE SEQUENCE [LARGE SCALE GENOMIC DNA]</scope>
</reference>
<keyword evidence="7" id="KW-0851">Voltage-gated channel</keyword>
<keyword evidence="17" id="KW-1185">Reference proteome</keyword>
<dbReference type="InterPro" id="IPR028325">
    <property type="entry name" value="VG_K_chnl"/>
</dbReference>
<dbReference type="Proteomes" id="UP001497482">
    <property type="component" value="Chromosome 2"/>
</dbReference>
<dbReference type="InterPro" id="IPR003971">
    <property type="entry name" value="K_chnl_volt-dep_Kv5/Kv9"/>
</dbReference>
<dbReference type="PANTHER" id="PTHR11537:SF65">
    <property type="entry name" value="BTB DOMAIN-CONTAINING PROTEIN"/>
    <property type="match status" value="1"/>
</dbReference>
<feature type="transmembrane region" description="Helical" evidence="13">
    <location>
        <begin position="363"/>
        <end position="384"/>
    </location>
</feature>
<evidence type="ECO:0000256" key="6">
    <source>
        <dbReference type="ARBA" id="ARBA00022826"/>
    </source>
</evidence>
<keyword evidence="12" id="KW-0407">Ion channel</keyword>
<evidence type="ECO:0000256" key="13">
    <source>
        <dbReference type="SAM" id="Phobius"/>
    </source>
</evidence>
<dbReference type="InterPro" id="IPR003131">
    <property type="entry name" value="T1-type_BTB"/>
</dbReference>
<gene>
    <name evidence="16" type="ORF">KC01_LOCUS21833</name>
</gene>
<dbReference type="Pfam" id="PF02214">
    <property type="entry name" value="BTB_2"/>
    <property type="match status" value="1"/>
</dbReference>
<dbReference type="Gene3D" id="3.30.710.10">
    <property type="entry name" value="Potassium Channel Kv1.1, Chain A"/>
    <property type="match status" value="1"/>
</dbReference>
<keyword evidence="5 13" id="KW-0812">Transmembrane</keyword>
<dbReference type="GO" id="GO:0008076">
    <property type="term" value="C:voltage-gated potassium channel complex"/>
    <property type="evidence" value="ECO:0007669"/>
    <property type="project" value="InterPro"/>
</dbReference>
<dbReference type="Pfam" id="PF00520">
    <property type="entry name" value="Ion_trans"/>
    <property type="match status" value="1"/>
</dbReference>
<organism evidence="16 17">
    <name type="scientific">Knipowitschia caucasica</name>
    <name type="common">Caucasian dwarf goby</name>
    <name type="synonym">Pomatoschistus caucasicus</name>
    <dbReference type="NCBI Taxonomy" id="637954"/>
    <lineage>
        <taxon>Eukaryota</taxon>
        <taxon>Metazoa</taxon>
        <taxon>Chordata</taxon>
        <taxon>Craniata</taxon>
        <taxon>Vertebrata</taxon>
        <taxon>Euteleostomi</taxon>
        <taxon>Actinopterygii</taxon>
        <taxon>Neopterygii</taxon>
        <taxon>Teleostei</taxon>
        <taxon>Neoteleostei</taxon>
        <taxon>Acanthomorphata</taxon>
        <taxon>Gobiaria</taxon>
        <taxon>Gobiiformes</taxon>
        <taxon>Gobioidei</taxon>
        <taxon>Gobiidae</taxon>
        <taxon>Gobiinae</taxon>
        <taxon>Knipowitschia</taxon>
    </lineage>
</organism>
<feature type="transmembrane region" description="Helical" evidence="13">
    <location>
        <begin position="250"/>
        <end position="270"/>
    </location>
</feature>
<dbReference type="InterPro" id="IPR005821">
    <property type="entry name" value="Ion_trans_dom"/>
</dbReference>
<dbReference type="Gene3D" id="1.10.287.70">
    <property type="match status" value="1"/>
</dbReference>
<evidence type="ECO:0000259" key="14">
    <source>
        <dbReference type="Pfam" id="PF00520"/>
    </source>
</evidence>
<feature type="transmembrane region" description="Helical" evidence="13">
    <location>
        <begin position="399"/>
        <end position="417"/>
    </location>
</feature>
<evidence type="ECO:0000256" key="10">
    <source>
        <dbReference type="ARBA" id="ARBA00023065"/>
    </source>
</evidence>
<keyword evidence="3" id="KW-1003">Cell membrane</keyword>
<accession>A0AAV2KZN7</accession>
<name>A0AAV2KZN7_KNICA</name>
<dbReference type="InterPro" id="IPR003968">
    <property type="entry name" value="K_chnl_volt-dep_Kv"/>
</dbReference>
<evidence type="ECO:0008006" key="18">
    <source>
        <dbReference type="Google" id="ProtNLM"/>
    </source>
</evidence>
<sequence length="498" mass="57078">MDAAGLDPTRRFTIPCLPRGVQDVTSQDKPVKSWKSLSNLDTGETTQDKAEKQQMTLNVGGKVWNIPTQCALKYPNTRIGSLALNKDSTDKVFRLCDDYSVYKDEFFFDRDPALFPYIRHFYTSGVLWVYQEMCPMSFEEEVEYWGLSLTDTQLCCWLLFEEKVGDVQERLKVERELLAETQMTYSNEHFKDMVFGNTRQMLWNFTENPYSSPLAKAFSLFSNLCVLISIIAIALDTVEELQIHKTNGKTHMEWVEIITIMFFMFEYFLRLSTTPDLKAFLKGGLNFVDLLAILPFLVQLIFESGLGYFGTKEDFKAMAQVGKFNQVLKGVKLLRVFRILKLARHSTGMRAFGFTLKQCSEEVCCIFLFIGLGIFTFSALLHSVERETEDSPITSIPYAWWWAAVSISTVGYGDVVPVTVLGRFVAFGCISFGIILNGMPISFLFNNFSDYYNKLKAQEYNTTSVERSLQLKKRLRRRCDFCFSPSEQHGPEGVTDET</sequence>
<comment type="subcellular location">
    <subcellularLocation>
        <location evidence="1">Cell membrane</location>
        <topology evidence="1">Multi-pass membrane protein</topology>
    </subcellularLocation>
</comment>
<evidence type="ECO:0000256" key="1">
    <source>
        <dbReference type="ARBA" id="ARBA00004651"/>
    </source>
</evidence>
<evidence type="ECO:0000256" key="3">
    <source>
        <dbReference type="ARBA" id="ARBA00022475"/>
    </source>
</evidence>
<keyword evidence="6" id="KW-0631">Potassium channel</keyword>
<evidence type="ECO:0000256" key="5">
    <source>
        <dbReference type="ARBA" id="ARBA00022692"/>
    </source>
</evidence>
<evidence type="ECO:0000256" key="12">
    <source>
        <dbReference type="ARBA" id="ARBA00023303"/>
    </source>
</evidence>
<dbReference type="FunFam" id="1.10.287.70:FF:000005">
    <property type="entry name" value="potassium voltage-gated channel subfamily G member 1"/>
    <property type="match status" value="1"/>
</dbReference>
<keyword evidence="2" id="KW-0813">Transport</keyword>
<proteinExistence type="predicted"/>
<dbReference type="InterPro" id="IPR011333">
    <property type="entry name" value="SKP1/BTB/POZ_sf"/>
</dbReference>
<dbReference type="PRINTS" id="PR01494">
    <property type="entry name" value="KV9CHANNEL"/>
</dbReference>
<evidence type="ECO:0000256" key="9">
    <source>
        <dbReference type="ARBA" id="ARBA00022989"/>
    </source>
</evidence>
<dbReference type="InterPro" id="IPR027359">
    <property type="entry name" value="Volt_channel_dom_sf"/>
</dbReference>
<evidence type="ECO:0000256" key="8">
    <source>
        <dbReference type="ARBA" id="ARBA00022958"/>
    </source>
</evidence>
<keyword evidence="9 13" id="KW-1133">Transmembrane helix</keyword>
<dbReference type="PANTHER" id="PTHR11537">
    <property type="entry name" value="VOLTAGE-GATED POTASSIUM CHANNEL"/>
    <property type="match status" value="1"/>
</dbReference>
<dbReference type="SUPFAM" id="SSF54695">
    <property type="entry name" value="POZ domain"/>
    <property type="match status" value="1"/>
</dbReference>
<dbReference type="GO" id="GO:0005251">
    <property type="term" value="F:delayed rectifier potassium channel activity"/>
    <property type="evidence" value="ECO:0007669"/>
    <property type="project" value="TreeGrafter"/>
</dbReference>
<dbReference type="SUPFAM" id="SSF81324">
    <property type="entry name" value="Voltage-gated potassium channels"/>
    <property type="match status" value="1"/>
</dbReference>
<protein>
    <recommendedName>
        <fullName evidence="18">Potassium voltage-gated channel subfamily V member 2-like</fullName>
    </recommendedName>
</protein>
<feature type="transmembrane region" description="Helical" evidence="13">
    <location>
        <begin position="424"/>
        <end position="445"/>
    </location>
</feature>
<keyword evidence="10" id="KW-0406">Ion transport</keyword>
<feature type="domain" description="Potassium channel tetramerisation-type BTB" evidence="15">
    <location>
        <begin position="56"/>
        <end position="154"/>
    </location>
</feature>
<evidence type="ECO:0000256" key="2">
    <source>
        <dbReference type="ARBA" id="ARBA00022448"/>
    </source>
</evidence>
<dbReference type="GO" id="GO:0051260">
    <property type="term" value="P:protein homooligomerization"/>
    <property type="evidence" value="ECO:0007669"/>
    <property type="project" value="InterPro"/>
</dbReference>
<dbReference type="EMBL" id="OZ035824">
    <property type="protein sequence ID" value="CAL1592602.1"/>
    <property type="molecule type" value="Genomic_DNA"/>
</dbReference>
<feature type="domain" description="Ion transport" evidence="14">
    <location>
        <begin position="216"/>
        <end position="454"/>
    </location>
</feature>
<dbReference type="AlphaFoldDB" id="A0AAV2KZN7"/>
<dbReference type="PRINTS" id="PR00169">
    <property type="entry name" value="KCHANNEL"/>
</dbReference>
<dbReference type="PRINTS" id="PR01491">
    <property type="entry name" value="KVCHANNEL"/>
</dbReference>
<keyword evidence="8" id="KW-0630">Potassium</keyword>
<evidence type="ECO:0000313" key="17">
    <source>
        <dbReference type="Proteomes" id="UP001497482"/>
    </source>
</evidence>
<evidence type="ECO:0000256" key="4">
    <source>
        <dbReference type="ARBA" id="ARBA00022538"/>
    </source>
</evidence>
<evidence type="ECO:0000259" key="15">
    <source>
        <dbReference type="Pfam" id="PF02214"/>
    </source>
</evidence>
<evidence type="ECO:0000256" key="7">
    <source>
        <dbReference type="ARBA" id="ARBA00022882"/>
    </source>
</evidence>